<dbReference type="AlphaFoldDB" id="A0AAE0H3I9"/>
<comment type="caution">
    <text evidence="2">The sequence shown here is derived from an EMBL/GenBank/DDBJ whole genome shotgun (WGS) entry which is preliminary data.</text>
</comment>
<accession>A0AAE0H3I9</accession>
<gene>
    <name evidence="2" type="ORF">CYMTET_3317</name>
</gene>
<evidence type="ECO:0000313" key="3">
    <source>
        <dbReference type="Proteomes" id="UP001190700"/>
    </source>
</evidence>
<evidence type="ECO:0000256" key="1">
    <source>
        <dbReference type="SAM" id="MobiDB-lite"/>
    </source>
</evidence>
<evidence type="ECO:0000313" key="2">
    <source>
        <dbReference type="EMBL" id="KAK3289243.1"/>
    </source>
</evidence>
<sequence length="1108" mass="126005">MTLWQEHSLEKLAWRRWCTKGRRAQTMRTLVNAVVDWAAWTASRAELQAWSSRMLRCVPVARQRRRIRAWAEVLSLQYAQRRMLQRWQRRRESAAARAVCSAWHIWVGRKAALRLLQARAVRALRSLRLSMLLRAWISRVKDGACRRQLLAGVVRRMRLGSLRRRIQAWSRESARLRARARQVLNAKGRHTRCRARRTLESWREAAGQELVARQAVARVVWVAGVRKLAATIRAWAARAADGNSRRTVLAGVTRRVQLGRQWRCLHEWAFQRRRSRARWQAALTKRCAAVIGEAYARWTAVAQRARAGSRLEGRGMRVLGGRRLAAVVKTWAGHVTAGHEKDLELRGAIQCMRRKLGQRCLRAWAEMGGTLRAQRRALRQLAEWRSRSVAGEVVAAWWTVRARAQAAARLQSRWHCRVVLQSVQCWQKWAQGRVAARQVAAKAHKVLERRVRAISLRFWRSCGVARAAWRVTGRRAVRRVQAGLQGRCLHSWVDHHQQKRIAGRRLAGARRRLEAAAVRAACGVWLDAVGRARQKHATWRIVDRVGRARRTRVLKRIVGVWMKRAWQAKTLMSAAGRVQRKAQARCLQQWAELARGCHAHRGSRQEGALRRCLAQWQSTQRVVYVIRRQRAGHARAALRRMVVRWACHAQFKGHAGYAAQRHAVVTGRRRAEAAWEAWLARMRVIHTIMRCAARRTARVAVRLLARWRAVTVHKLLLSTTWSGYRRLLSRRRKRAALALWMQAGADCQRGRALLSLRRSELQLAGEPGRLRMRWLVVRPLTEWRLWAVRNGEVRGSGEGALRQRLLRGKLRAAWHAWLSVWRWQRWVAQVVARLTRRRPRAVFAAWQQLLWRRRVGRARALHLASHLTRAHRTMVAIFSSWRLLRLGRRPPANRTASASGKEMGDAGLSGGRTKLTSNAADTPQVDVGASAHTPSMPGAAWTAAATAQFSQHAPDLQEASVEKAGPRAAESPNAGGGALLAEGRLQAQVASLREQKALLEGSLMEEGFNVHRLQKELDRLKGTIMCITEPKPSAASHRTPTSGAMRHALPLSSTPRNHVPKTLSRSATHLPSGPASARTEPGPRSSNEAPTWMPSTIDMFLELSTKDD</sequence>
<protein>
    <submittedName>
        <fullName evidence="2">Uncharacterized protein</fullName>
    </submittedName>
</protein>
<dbReference type="Proteomes" id="UP001190700">
    <property type="component" value="Unassembled WGS sequence"/>
</dbReference>
<reference evidence="2 3" key="1">
    <citation type="journal article" date="2015" name="Genome Biol. Evol.">
        <title>Comparative Genomics of a Bacterivorous Green Alga Reveals Evolutionary Causalities and Consequences of Phago-Mixotrophic Mode of Nutrition.</title>
        <authorList>
            <person name="Burns J.A."/>
            <person name="Paasch A."/>
            <person name="Narechania A."/>
            <person name="Kim E."/>
        </authorList>
    </citation>
    <scope>NUCLEOTIDE SEQUENCE [LARGE SCALE GENOMIC DNA]</scope>
    <source>
        <strain evidence="2 3">PLY_AMNH</strain>
    </source>
</reference>
<proteinExistence type="predicted"/>
<name>A0AAE0H3I9_9CHLO</name>
<feature type="region of interest" description="Disordered" evidence="1">
    <location>
        <begin position="890"/>
        <end position="977"/>
    </location>
</feature>
<keyword evidence="3" id="KW-1185">Reference proteome</keyword>
<feature type="region of interest" description="Disordered" evidence="1">
    <location>
        <begin position="1031"/>
        <end position="1096"/>
    </location>
</feature>
<dbReference type="EMBL" id="LGRX02000193">
    <property type="protein sequence ID" value="KAK3289243.1"/>
    <property type="molecule type" value="Genomic_DNA"/>
</dbReference>
<organism evidence="2 3">
    <name type="scientific">Cymbomonas tetramitiformis</name>
    <dbReference type="NCBI Taxonomy" id="36881"/>
    <lineage>
        <taxon>Eukaryota</taxon>
        <taxon>Viridiplantae</taxon>
        <taxon>Chlorophyta</taxon>
        <taxon>Pyramimonadophyceae</taxon>
        <taxon>Pyramimonadales</taxon>
        <taxon>Pyramimonadaceae</taxon>
        <taxon>Cymbomonas</taxon>
    </lineage>
</organism>